<dbReference type="CDD" id="cd00383">
    <property type="entry name" value="trans_reg_C"/>
    <property type="match status" value="1"/>
</dbReference>
<dbReference type="InterPro" id="IPR016032">
    <property type="entry name" value="Sig_transdc_resp-reg_C-effctor"/>
</dbReference>
<keyword evidence="1" id="KW-0597">Phosphoprotein</keyword>
<feature type="domain" description="OmpR/PhoB-type" evidence="8">
    <location>
        <begin position="127"/>
        <end position="226"/>
    </location>
</feature>
<accession>A0A3P3VX06</accession>
<keyword evidence="10" id="KW-1185">Reference proteome</keyword>
<dbReference type="SMART" id="SM00862">
    <property type="entry name" value="Trans_reg_C"/>
    <property type="match status" value="1"/>
</dbReference>
<reference evidence="9 10" key="1">
    <citation type="submission" date="2018-11" db="EMBL/GenBank/DDBJ databases">
        <title>YIM 102482-1 draft genome.</title>
        <authorList>
            <person name="Li G."/>
            <person name="Jiang Y."/>
        </authorList>
    </citation>
    <scope>NUCLEOTIDE SEQUENCE [LARGE SCALE GENOMIC DNA]</scope>
    <source>
        <strain evidence="9 10">YIM 102482-1</strain>
    </source>
</reference>
<dbReference type="EMBL" id="RQVS01000013">
    <property type="protein sequence ID" value="RRJ85989.1"/>
    <property type="molecule type" value="Genomic_DNA"/>
</dbReference>
<keyword evidence="4 6" id="KW-0238">DNA-binding</keyword>
<protein>
    <submittedName>
        <fullName evidence="9">Winged helix family transcriptional regulator</fullName>
    </submittedName>
</protein>
<comment type="caution">
    <text evidence="9">The sequence shown here is derived from an EMBL/GenBank/DDBJ whole genome shotgun (WGS) entry which is preliminary data.</text>
</comment>
<dbReference type="SUPFAM" id="SSF46894">
    <property type="entry name" value="C-terminal effector domain of the bipartite response regulators"/>
    <property type="match status" value="1"/>
</dbReference>
<evidence type="ECO:0000256" key="7">
    <source>
        <dbReference type="SAM" id="MobiDB-lite"/>
    </source>
</evidence>
<dbReference type="RefSeq" id="WP_124973292.1">
    <property type="nucleotide sequence ID" value="NZ_RQVS01000013.1"/>
</dbReference>
<dbReference type="Gene3D" id="1.10.10.10">
    <property type="entry name" value="Winged helix-like DNA-binding domain superfamily/Winged helix DNA-binding domain"/>
    <property type="match status" value="1"/>
</dbReference>
<dbReference type="OrthoDB" id="8927943at2"/>
<dbReference type="GO" id="GO:0005829">
    <property type="term" value="C:cytosol"/>
    <property type="evidence" value="ECO:0007669"/>
    <property type="project" value="TreeGrafter"/>
</dbReference>
<evidence type="ECO:0000256" key="5">
    <source>
        <dbReference type="ARBA" id="ARBA00023163"/>
    </source>
</evidence>
<dbReference type="Pfam" id="PF00486">
    <property type="entry name" value="Trans_reg_C"/>
    <property type="match status" value="1"/>
</dbReference>
<dbReference type="PROSITE" id="PS51755">
    <property type="entry name" value="OMPR_PHOB"/>
    <property type="match status" value="1"/>
</dbReference>
<evidence type="ECO:0000313" key="10">
    <source>
        <dbReference type="Proteomes" id="UP000274391"/>
    </source>
</evidence>
<evidence type="ECO:0000256" key="2">
    <source>
        <dbReference type="ARBA" id="ARBA00023012"/>
    </source>
</evidence>
<feature type="region of interest" description="Disordered" evidence="7">
    <location>
        <begin position="1"/>
        <end position="20"/>
    </location>
</feature>
<dbReference type="GO" id="GO:0006355">
    <property type="term" value="P:regulation of DNA-templated transcription"/>
    <property type="evidence" value="ECO:0007669"/>
    <property type="project" value="InterPro"/>
</dbReference>
<organism evidence="9 10">
    <name type="scientific">Gulosibacter macacae</name>
    <dbReference type="NCBI Taxonomy" id="2488791"/>
    <lineage>
        <taxon>Bacteria</taxon>
        <taxon>Bacillati</taxon>
        <taxon>Actinomycetota</taxon>
        <taxon>Actinomycetes</taxon>
        <taxon>Micrococcales</taxon>
        <taxon>Microbacteriaceae</taxon>
        <taxon>Gulosibacter</taxon>
    </lineage>
</organism>
<dbReference type="Proteomes" id="UP000274391">
    <property type="component" value="Unassembled WGS sequence"/>
</dbReference>
<name>A0A3P3VX06_9MICO</name>
<evidence type="ECO:0000259" key="8">
    <source>
        <dbReference type="PROSITE" id="PS51755"/>
    </source>
</evidence>
<feature type="DNA-binding region" description="OmpR/PhoB-type" evidence="6">
    <location>
        <begin position="127"/>
        <end position="226"/>
    </location>
</feature>
<keyword evidence="5" id="KW-0804">Transcription</keyword>
<evidence type="ECO:0000256" key="1">
    <source>
        <dbReference type="ARBA" id="ARBA00022553"/>
    </source>
</evidence>
<dbReference type="InterPro" id="IPR036388">
    <property type="entry name" value="WH-like_DNA-bd_sf"/>
</dbReference>
<dbReference type="InterPro" id="IPR001867">
    <property type="entry name" value="OmpR/PhoB-type_DNA-bd"/>
</dbReference>
<dbReference type="AlphaFoldDB" id="A0A3P3VX06"/>
<dbReference type="PANTHER" id="PTHR48111">
    <property type="entry name" value="REGULATOR OF RPOS"/>
    <property type="match status" value="1"/>
</dbReference>
<dbReference type="GO" id="GO:0000976">
    <property type="term" value="F:transcription cis-regulatory region binding"/>
    <property type="evidence" value="ECO:0007669"/>
    <property type="project" value="TreeGrafter"/>
</dbReference>
<keyword evidence="3" id="KW-0805">Transcription regulation</keyword>
<keyword evidence="2" id="KW-0902">Two-component regulatory system</keyword>
<gene>
    <name evidence="9" type="ORF">EG850_10635</name>
</gene>
<sequence>MAIANVTPIRQHQPAPARPHLAAVPEAPAAYAASERTAAPVTAAPEARGFALYVGLDHADNDTLTELVTALREVLAERAPTAGSYASVAFAPEGAPGRAIDLVRLALQEPRAVAESRAARQLAEREEEVRRTAAKVIIDTSRKRVSVHGDNAELTYKEFELLQSLVLREGRTVTRDEIIDVLWSDSTEERPHERTIDVHVRRLRKKLGEYADVVRTVRGGGYRFDRHADVRIVHAPAPSPDRV</sequence>
<proteinExistence type="predicted"/>
<dbReference type="GO" id="GO:0000156">
    <property type="term" value="F:phosphorelay response regulator activity"/>
    <property type="evidence" value="ECO:0007669"/>
    <property type="project" value="TreeGrafter"/>
</dbReference>
<dbReference type="GO" id="GO:0032993">
    <property type="term" value="C:protein-DNA complex"/>
    <property type="evidence" value="ECO:0007669"/>
    <property type="project" value="TreeGrafter"/>
</dbReference>
<dbReference type="PANTHER" id="PTHR48111:SF1">
    <property type="entry name" value="TWO-COMPONENT RESPONSE REGULATOR ORR33"/>
    <property type="match status" value="1"/>
</dbReference>
<evidence type="ECO:0000256" key="6">
    <source>
        <dbReference type="PROSITE-ProRule" id="PRU01091"/>
    </source>
</evidence>
<evidence type="ECO:0000256" key="4">
    <source>
        <dbReference type="ARBA" id="ARBA00023125"/>
    </source>
</evidence>
<evidence type="ECO:0000256" key="3">
    <source>
        <dbReference type="ARBA" id="ARBA00023015"/>
    </source>
</evidence>
<dbReference type="InterPro" id="IPR039420">
    <property type="entry name" value="WalR-like"/>
</dbReference>
<evidence type="ECO:0000313" key="9">
    <source>
        <dbReference type="EMBL" id="RRJ85989.1"/>
    </source>
</evidence>